<dbReference type="SFLD" id="SFLDG01129">
    <property type="entry name" value="C1.5:_HAD__Beta-PGM__Phosphata"/>
    <property type="match status" value="1"/>
</dbReference>
<name>A0AAV9PJT8_9PEZI</name>
<evidence type="ECO:0008006" key="3">
    <source>
        <dbReference type="Google" id="ProtNLM"/>
    </source>
</evidence>
<dbReference type="EMBL" id="JAVRRT010000002">
    <property type="protein sequence ID" value="KAK5174258.1"/>
    <property type="molecule type" value="Genomic_DNA"/>
</dbReference>
<reference evidence="1 2" key="1">
    <citation type="submission" date="2023-08" db="EMBL/GenBank/DDBJ databases">
        <title>Black Yeasts Isolated from many extreme environments.</title>
        <authorList>
            <person name="Coleine C."/>
            <person name="Stajich J.E."/>
            <person name="Selbmann L."/>
        </authorList>
    </citation>
    <scope>NUCLEOTIDE SEQUENCE [LARGE SCALE GENOMIC DNA]</scope>
    <source>
        <strain evidence="1 2">CCFEE 5935</strain>
    </source>
</reference>
<organism evidence="1 2">
    <name type="scientific">Saxophila tyrrhenica</name>
    <dbReference type="NCBI Taxonomy" id="1690608"/>
    <lineage>
        <taxon>Eukaryota</taxon>
        <taxon>Fungi</taxon>
        <taxon>Dikarya</taxon>
        <taxon>Ascomycota</taxon>
        <taxon>Pezizomycotina</taxon>
        <taxon>Dothideomycetes</taxon>
        <taxon>Dothideomycetidae</taxon>
        <taxon>Mycosphaerellales</taxon>
        <taxon>Extremaceae</taxon>
        <taxon>Saxophila</taxon>
    </lineage>
</organism>
<sequence length="222" mass="24613">MTRSKTAISSTSNSTPISLPATALPAPSTFTDNLPLPTLIVFDLDYTLWPFWVDTHVSPPLKSNPADSHRSVRDSYGGTYGFYNDVAGLLAALKKRGIQVGCASRTCTPDLARKMLTLLHLPASATEDGSESEERKAISAFDYLEAYPGSKTSHFQKIHKASKVPYEEMLFFDDESRNRDVEKLGVTMQLVRDGVTVAEMDKGVKLWRERNAKRLEGVKREG</sequence>
<dbReference type="AlphaFoldDB" id="A0AAV9PJT8"/>
<dbReference type="Proteomes" id="UP001337655">
    <property type="component" value="Unassembled WGS sequence"/>
</dbReference>
<protein>
    <recommendedName>
        <fullName evidence="3">Magnesium-dependent phosphatase</fullName>
    </recommendedName>
</protein>
<dbReference type="InterPro" id="IPR035679">
    <property type="entry name" value="MDP-1_euk"/>
</dbReference>
<dbReference type="SFLD" id="SFLDS00003">
    <property type="entry name" value="Haloacid_Dehalogenase"/>
    <property type="match status" value="1"/>
</dbReference>
<gene>
    <name evidence="1" type="ORF">LTR77_001338</name>
</gene>
<dbReference type="GO" id="GO:0003993">
    <property type="term" value="F:acid phosphatase activity"/>
    <property type="evidence" value="ECO:0007669"/>
    <property type="project" value="TreeGrafter"/>
</dbReference>
<dbReference type="Pfam" id="PF12689">
    <property type="entry name" value="Acid_PPase"/>
    <property type="match status" value="1"/>
</dbReference>
<evidence type="ECO:0000313" key="1">
    <source>
        <dbReference type="EMBL" id="KAK5174258.1"/>
    </source>
</evidence>
<dbReference type="FunFam" id="3.40.50.1000:FF:000155">
    <property type="entry name" value="Putative magnesium dependent phosphatase"/>
    <property type="match status" value="1"/>
</dbReference>
<dbReference type="CDD" id="cd07501">
    <property type="entry name" value="HAD_MDP-1_like"/>
    <property type="match status" value="1"/>
</dbReference>
<dbReference type="InterPro" id="IPR023214">
    <property type="entry name" value="HAD_sf"/>
</dbReference>
<comment type="caution">
    <text evidence="1">The sequence shown here is derived from an EMBL/GenBank/DDBJ whole genome shotgun (WGS) entry which is preliminary data.</text>
</comment>
<dbReference type="InterPro" id="IPR010033">
    <property type="entry name" value="HAD_SF_ppase_IIIC"/>
</dbReference>
<dbReference type="PANTHER" id="PTHR17901">
    <property type="entry name" value="MAGNESIUM-DEPENDENT PHOSPHATASE 1 MDP1"/>
    <property type="match status" value="1"/>
</dbReference>
<dbReference type="InterPro" id="IPR010036">
    <property type="entry name" value="MDP_1_eu_arc"/>
</dbReference>
<dbReference type="SUPFAM" id="SSF56784">
    <property type="entry name" value="HAD-like"/>
    <property type="match status" value="1"/>
</dbReference>
<dbReference type="GeneID" id="89922686"/>
<dbReference type="NCBIfam" id="TIGR01681">
    <property type="entry name" value="HAD-SF-IIIC"/>
    <property type="match status" value="1"/>
</dbReference>
<dbReference type="NCBIfam" id="TIGR01685">
    <property type="entry name" value="MDP-1"/>
    <property type="match status" value="1"/>
</dbReference>
<dbReference type="Gene3D" id="3.40.50.1000">
    <property type="entry name" value="HAD superfamily/HAD-like"/>
    <property type="match status" value="1"/>
</dbReference>
<dbReference type="RefSeq" id="XP_064662927.1">
    <property type="nucleotide sequence ID" value="XM_064798600.1"/>
</dbReference>
<dbReference type="SFLD" id="SFLDG01131">
    <property type="entry name" value="C1.5.2:_MDP_Like"/>
    <property type="match status" value="1"/>
</dbReference>
<keyword evidence="2" id="KW-1185">Reference proteome</keyword>
<accession>A0AAV9PJT8</accession>
<proteinExistence type="predicted"/>
<dbReference type="PANTHER" id="PTHR17901:SF14">
    <property type="entry name" value="MAGNESIUM-DEPENDENT PHOSPHATASE 1"/>
    <property type="match status" value="1"/>
</dbReference>
<dbReference type="InterPro" id="IPR036412">
    <property type="entry name" value="HAD-like_sf"/>
</dbReference>
<evidence type="ECO:0000313" key="2">
    <source>
        <dbReference type="Proteomes" id="UP001337655"/>
    </source>
</evidence>